<dbReference type="OrthoDB" id="190375at2759"/>
<evidence type="ECO:0000313" key="2">
    <source>
        <dbReference type="Proteomes" id="UP000274131"/>
    </source>
</evidence>
<dbReference type="SUPFAM" id="SSF64356">
    <property type="entry name" value="SNARE-like"/>
    <property type="match status" value="1"/>
</dbReference>
<dbReference type="WBParaSite" id="EVEC_0000262201-mRNA-1">
    <property type="protein sequence ID" value="EVEC_0000262201-mRNA-1"/>
    <property type="gene ID" value="EVEC_0000262201"/>
</dbReference>
<dbReference type="InterPro" id="IPR011012">
    <property type="entry name" value="Longin-like_dom_sf"/>
</dbReference>
<dbReference type="Gene3D" id="3.30.450.50">
    <property type="entry name" value="Longin domain"/>
    <property type="match status" value="1"/>
</dbReference>
<organism evidence="3">
    <name type="scientific">Enterobius vermicularis</name>
    <name type="common">Human pinworm</name>
    <dbReference type="NCBI Taxonomy" id="51028"/>
    <lineage>
        <taxon>Eukaryota</taxon>
        <taxon>Metazoa</taxon>
        <taxon>Ecdysozoa</taxon>
        <taxon>Nematoda</taxon>
        <taxon>Chromadorea</taxon>
        <taxon>Rhabditida</taxon>
        <taxon>Spirurina</taxon>
        <taxon>Oxyuridomorpha</taxon>
        <taxon>Oxyuroidea</taxon>
        <taxon>Oxyuridae</taxon>
        <taxon>Enterobius</taxon>
    </lineage>
</organism>
<dbReference type="AlphaFoldDB" id="A0A0N4UYG9"/>
<reference evidence="3" key="1">
    <citation type="submission" date="2017-02" db="UniProtKB">
        <authorList>
            <consortium name="WormBaseParasite"/>
        </authorList>
    </citation>
    <scope>IDENTIFICATION</scope>
</reference>
<protein>
    <submittedName>
        <fullName evidence="3">PID domain-containing protein</fullName>
    </submittedName>
</protein>
<keyword evidence="2" id="KW-1185">Reference proteome</keyword>
<gene>
    <name evidence="1" type="ORF">EVEC_LOCUS2330</name>
</gene>
<dbReference type="EMBL" id="UXUI01007360">
    <property type="protein sequence ID" value="VDD87187.1"/>
    <property type="molecule type" value="Genomic_DNA"/>
</dbReference>
<name>A0A0N4UYG9_ENTVE</name>
<reference evidence="1 2" key="2">
    <citation type="submission" date="2018-10" db="EMBL/GenBank/DDBJ databases">
        <authorList>
            <consortium name="Pathogen Informatics"/>
        </authorList>
    </citation>
    <scope>NUCLEOTIDE SEQUENCE [LARGE SCALE GENOMIC DNA]</scope>
</reference>
<sequence length="150" mass="16635">MPKVITCVLFRPTSSGTLVTLSDFTLDEEESKTVALPSVSDIRQMITERGRLHFDNKDSIKLDQHICHFSVITGAPCPLIYACVCEPSFSPEQASIFLDALQGPVVNDASLLPRLSSAGDYQLQQDIGPKFAYLMVSLTKLFFPFIESLY</sequence>
<evidence type="ECO:0000313" key="3">
    <source>
        <dbReference type="WBParaSite" id="EVEC_0000262201-mRNA-1"/>
    </source>
</evidence>
<evidence type="ECO:0000313" key="1">
    <source>
        <dbReference type="EMBL" id="VDD87187.1"/>
    </source>
</evidence>
<accession>A0A0N4UYG9</accession>
<dbReference type="Proteomes" id="UP000274131">
    <property type="component" value="Unassembled WGS sequence"/>
</dbReference>
<proteinExistence type="predicted"/>